<organism evidence="18">
    <name type="scientific">Caligus clemensi</name>
    <name type="common">Sea louse</name>
    <dbReference type="NCBI Taxonomy" id="344056"/>
    <lineage>
        <taxon>Eukaryota</taxon>
        <taxon>Metazoa</taxon>
        <taxon>Ecdysozoa</taxon>
        <taxon>Arthropoda</taxon>
        <taxon>Crustacea</taxon>
        <taxon>Multicrustacea</taxon>
        <taxon>Hexanauplia</taxon>
        <taxon>Copepoda</taxon>
        <taxon>Siphonostomatoida</taxon>
        <taxon>Caligidae</taxon>
        <taxon>Caligus</taxon>
    </lineage>
</organism>
<name>C1C1S3_CALCM</name>
<evidence type="ECO:0000256" key="2">
    <source>
        <dbReference type="ARBA" id="ARBA00004294"/>
    </source>
</evidence>
<evidence type="ECO:0000256" key="13">
    <source>
        <dbReference type="ARBA" id="ARBA00023136"/>
    </source>
</evidence>
<evidence type="ECO:0000256" key="9">
    <source>
        <dbReference type="ARBA" id="ARBA00022824"/>
    </source>
</evidence>
<dbReference type="SUPFAM" id="SSF161084">
    <property type="entry name" value="MAPEG domain-like"/>
    <property type="match status" value="1"/>
</dbReference>
<dbReference type="Gene3D" id="1.20.120.550">
    <property type="entry name" value="Membrane associated eicosanoid/glutathione metabolism-like domain"/>
    <property type="match status" value="1"/>
</dbReference>
<dbReference type="GO" id="GO:0005789">
    <property type="term" value="C:endoplasmic reticulum membrane"/>
    <property type="evidence" value="ECO:0007669"/>
    <property type="project" value="UniProtKB-SubCell"/>
</dbReference>
<sequence length="146" mass="16792">MLGIQDDLWASYCFYGGLILLKLVVMSPLTGLSRMKKKVFSNEEDAKMTQGKVTLNDPDVERIRRAHLNDIENIVPFLLIAPIYLTTDPCKLLAVSIFRVITLGRYMHTITYLNEVQPWRAVGFFLNIFCNFFMIGCTIVHYAYAF</sequence>
<keyword evidence="9" id="KW-0256">Endoplasmic reticulum</keyword>
<evidence type="ECO:0000256" key="4">
    <source>
        <dbReference type="ARBA" id="ARBA00010459"/>
    </source>
</evidence>
<evidence type="ECO:0000256" key="10">
    <source>
        <dbReference type="ARBA" id="ARBA00022989"/>
    </source>
</evidence>
<evidence type="ECO:0000256" key="5">
    <source>
        <dbReference type="ARBA" id="ARBA00012452"/>
    </source>
</evidence>
<keyword evidence="8" id="KW-1000">Mitochondrion outer membrane</keyword>
<proteinExistence type="evidence at transcript level"/>
<evidence type="ECO:0000256" key="7">
    <source>
        <dbReference type="ARBA" id="ARBA00022692"/>
    </source>
</evidence>
<reference evidence="18" key="1">
    <citation type="submission" date="2009-03" db="EMBL/GenBank/DDBJ databases">
        <title>Caligus clemensi ESTs and full-length cDNAs.</title>
        <authorList>
            <person name="Yasuike M."/>
            <person name="von Schalburg K."/>
            <person name="Cooper G."/>
            <person name="Leong J."/>
            <person name="Jones S.R.M."/>
            <person name="Koop B.F."/>
        </authorList>
    </citation>
    <scope>NUCLEOTIDE SEQUENCE</scope>
    <source>
        <tissue evidence="18">Whole</tissue>
    </source>
</reference>
<dbReference type="Pfam" id="PF01124">
    <property type="entry name" value="MAPEG"/>
    <property type="match status" value="1"/>
</dbReference>
<evidence type="ECO:0000256" key="6">
    <source>
        <dbReference type="ARBA" id="ARBA00022679"/>
    </source>
</evidence>
<protein>
    <recommendedName>
        <fullName evidence="15">Microsomal glutathione S-transferase 1</fullName>
        <ecNumber evidence="5">2.5.1.18</ecNumber>
    </recommendedName>
</protein>
<dbReference type="PANTHER" id="PTHR10689">
    <property type="entry name" value="MICROSOMAL GLUTATHIONE S-TRANSFERASE 1"/>
    <property type="match status" value="1"/>
</dbReference>
<keyword evidence="6 18" id="KW-0808">Transferase</keyword>
<evidence type="ECO:0000256" key="14">
    <source>
        <dbReference type="ARBA" id="ARBA00038540"/>
    </source>
</evidence>
<comment type="subunit">
    <text evidence="14">Homotrimer; The trimer binds only one molecule of glutathione.</text>
</comment>
<dbReference type="InterPro" id="IPR023352">
    <property type="entry name" value="MAPEG-like_dom_sf"/>
</dbReference>
<dbReference type="EMBL" id="BT080802">
    <property type="protein sequence ID" value="ACO15226.1"/>
    <property type="molecule type" value="mRNA"/>
</dbReference>
<dbReference type="GO" id="GO:0005741">
    <property type="term" value="C:mitochondrial outer membrane"/>
    <property type="evidence" value="ECO:0007669"/>
    <property type="project" value="UniProtKB-SubCell"/>
</dbReference>
<dbReference type="PANTHER" id="PTHR10689:SF6">
    <property type="entry name" value="MICROSOMAL GLUTATHIONE S-TRANSFERASE 1"/>
    <property type="match status" value="1"/>
</dbReference>
<dbReference type="InterPro" id="IPR040162">
    <property type="entry name" value="MGST1-like"/>
</dbReference>
<feature type="transmembrane region" description="Helical" evidence="17">
    <location>
        <begin position="121"/>
        <end position="144"/>
    </location>
</feature>
<evidence type="ECO:0000256" key="16">
    <source>
        <dbReference type="ARBA" id="ARBA00049385"/>
    </source>
</evidence>
<evidence type="ECO:0000256" key="11">
    <source>
        <dbReference type="ARBA" id="ARBA00022990"/>
    </source>
</evidence>
<dbReference type="AlphaFoldDB" id="C1C1S3"/>
<evidence type="ECO:0000256" key="12">
    <source>
        <dbReference type="ARBA" id="ARBA00023128"/>
    </source>
</evidence>
<comment type="function">
    <text evidence="1">Conjugation of reduced glutathione to a wide number of exogenous and endogenous hydrophobic electrophiles.</text>
</comment>
<evidence type="ECO:0000256" key="1">
    <source>
        <dbReference type="ARBA" id="ARBA00003701"/>
    </source>
</evidence>
<dbReference type="GO" id="GO:0004364">
    <property type="term" value="F:glutathione transferase activity"/>
    <property type="evidence" value="ECO:0007669"/>
    <property type="project" value="UniProtKB-EC"/>
</dbReference>
<dbReference type="FunFam" id="1.20.120.550:FF:000002">
    <property type="entry name" value="Microsomal glutathione S-transferase 1"/>
    <property type="match status" value="1"/>
</dbReference>
<keyword evidence="11" id="KW-0007">Acetylation</keyword>
<evidence type="ECO:0000256" key="15">
    <source>
        <dbReference type="ARBA" id="ARBA00039397"/>
    </source>
</evidence>
<keyword evidence="13 17" id="KW-0472">Membrane</keyword>
<dbReference type="EC" id="2.5.1.18" evidence="5"/>
<evidence type="ECO:0000313" key="18">
    <source>
        <dbReference type="EMBL" id="ACO15226.1"/>
    </source>
</evidence>
<keyword evidence="10 17" id="KW-1133">Transmembrane helix</keyword>
<comment type="subcellular location">
    <subcellularLocation>
        <location evidence="3">Endoplasmic reticulum membrane</location>
        <topology evidence="3">Multi-pass membrane protein</topology>
    </subcellularLocation>
    <subcellularLocation>
        <location evidence="2">Mitochondrion outer membrane</location>
    </subcellularLocation>
</comment>
<dbReference type="InterPro" id="IPR001129">
    <property type="entry name" value="Membr-assoc_MAPEG"/>
</dbReference>
<gene>
    <name evidence="18" type="primary">MGST1</name>
</gene>
<comment type="similarity">
    <text evidence="4">Belongs to the MAPEG family.</text>
</comment>
<evidence type="ECO:0000256" key="3">
    <source>
        <dbReference type="ARBA" id="ARBA00004477"/>
    </source>
</evidence>
<keyword evidence="12" id="KW-0496">Mitochondrion</keyword>
<keyword evidence="7 17" id="KW-0812">Transmembrane</keyword>
<comment type="catalytic activity">
    <reaction evidence="16">
        <text>RX + glutathione = an S-substituted glutathione + a halide anion + H(+)</text>
        <dbReference type="Rhea" id="RHEA:16437"/>
        <dbReference type="ChEBI" id="CHEBI:15378"/>
        <dbReference type="ChEBI" id="CHEBI:16042"/>
        <dbReference type="ChEBI" id="CHEBI:17792"/>
        <dbReference type="ChEBI" id="CHEBI:57925"/>
        <dbReference type="ChEBI" id="CHEBI:90779"/>
        <dbReference type="EC" id="2.5.1.18"/>
    </reaction>
    <physiologicalReaction direction="left-to-right" evidence="16">
        <dbReference type="Rhea" id="RHEA:16438"/>
    </physiologicalReaction>
</comment>
<evidence type="ECO:0000256" key="8">
    <source>
        <dbReference type="ARBA" id="ARBA00022787"/>
    </source>
</evidence>
<evidence type="ECO:0000256" key="17">
    <source>
        <dbReference type="SAM" id="Phobius"/>
    </source>
</evidence>
<accession>C1C1S3</accession>
<feature type="transmembrane region" description="Helical" evidence="17">
    <location>
        <begin position="12"/>
        <end position="32"/>
    </location>
</feature>